<sequence>MSTTQSLKSMDSAYNNYSPTTVFAVDVHSVFRATDATTDTTMNIKEATGIEQATTKHQQQSSSFMTDEELSTFSEDDDEDIVTSAFHHSSIGGFPMRRSALSIFRPVMSGTKRHRSFMFSSSQSLELDEGKYYGNSAVLGASDEVDGEEQPMLRSTQVVCRANPINDSDEDDTSISSRSSTSSFKRIRRSSSSTLAETLPSKSNVDEIKSSKPFALAPPQHLQHPLSFVSCRATSSPIFDANCIGVNDENDEKKE</sequence>
<gene>
    <name evidence="2" type="ORF">THAPSDRAFT_4879</name>
</gene>
<keyword evidence="3" id="KW-1185">Reference proteome</keyword>
<reference evidence="2 3" key="2">
    <citation type="journal article" date="2008" name="Nature">
        <title>The Phaeodactylum genome reveals the evolutionary history of diatom genomes.</title>
        <authorList>
            <person name="Bowler C."/>
            <person name="Allen A.E."/>
            <person name="Badger J.H."/>
            <person name="Grimwood J."/>
            <person name="Jabbari K."/>
            <person name="Kuo A."/>
            <person name="Maheswari U."/>
            <person name="Martens C."/>
            <person name="Maumus F."/>
            <person name="Otillar R.P."/>
            <person name="Rayko E."/>
            <person name="Salamov A."/>
            <person name="Vandepoele K."/>
            <person name="Beszteri B."/>
            <person name="Gruber A."/>
            <person name="Heijde M."/>
            <person name="Katinka M."/>
            <person name="Mock T."/>
            <person name="Valentin K."/>
            <person name="Verret F."/>
            <person name="Berges J.A."/>
            <person name="Brownlee C."/>
            <person name="Cadoret J.P."/>
            <person name="Chiovitti A."/>
            <person name="Choi C.J."/>
            <person name="Coesel S."/>
            <person name="De Martino A."/>
            <person name="Detter J.C."/>
            <person name="Durkin C."/>
            <person name="Falciatore A."/>
            <person name="Fournet J."/>
            <person name="Haruta M."/>
            <person name="Huysman M.J."/>
            <person name="Jenkins B.D."/>
            <person name="Jiroutova K."/>
            <person name="Jorgensen R.E."/>
            <person name="Joubert Y."/>
            <person name="Kaplan A."/>
            <person name="Kroger N."/>
            <person name="Kroth P.G."/>
            <person name="La Roche J."/>
            <person name="Lindquist E."/>
            <person name="Lommer M."/>
            <person name="Martin-Jezequel V."/>
            <person name="Lopez P.J."/>
            <person name="Lucas S."/>
            <person name="Mangogna M."/>
            <person name="McGinnis K."/>
            <person name="Medlin L.K."/>
            <person name="Montsant A."/>
            <person name="Oudot-Le Secq M.P."/>
            <person name="Napoli C."/>
            <person name="Obornik M."/>
            <person name="Parker M.S."/>
            <person name="Petit J.L."/>
            <person name="Porcel B.M."/>
            <person name="Poulsen N."/>
            <person name="Robison M."/>
            <person name="Rychlewski L."/>
            <person name="Rynearson T.A."/>
            <person name="Schmutz J."/>
            <person name="Shapiro H."/>
            <person name="Siaut M."/>
            <person name="Stanley M."/>
            <person name="Sussman M.R."/>
            <person name="Taylor A.R."/>
            <person name="Vardi A."/>
            <person name="von Dassow P."/>
            <person name="Vyverman W."/>
            <person name="Willis A."/>
            <person name="Wyrwicz L.S."/>
            <person name="Rokhsar D.S."/>
            <person name="Weissenbach J."/>
            <person name="Armbrust E.V."/>
            <person name="Green B.R."/>
            <person name="Van de Peer Y."/>
            <person name="Grigoriev I.V."/>
        </authorList>
    </citation>
    <scope>NUCLEOTIDE SEQUENCE [LARGE SCALE GENOMIC DNA]</scope>
    <source>
        <strain evidence="2 3">CCMP1335</strain>
    </source>
</reference>
<feature type="region of interest" description="Disordered" evidence="1">
    <location>
        <begin position="160"/>
        <end position="204"/>
    </location>
</feature>
<evidence type="ECO:0000256" key="1">
    <source>
        <dbReference type="SAM" id="MobiDB-lite"/>
    </source>
</evidence>
<evidence type="ECO:0000313" key="2">
    <source>
        <dbReference type="EMBL" id="EED93077.1"/>
    </source>
</evidence>
<accession>B8C0K0</accession>
<dbReference type="PaxDb" id="35128-Thaps4879"/>
<dbReference type="RefSeq" id="XP_002289540.1">
    <property type="nucleotide sequence ID" value="XM_002289504.1"/>
</dbReference>
<protein>
    <submittedName>
        <fullName evidence="2">Uncharacterized protein</fullName>
    </submittedName>
</protein>
<reference evidence="2 3" key="1">
    <citation type="journal article" date="2004" name="Science">
        <title>The genome of the diatom Thalassiosira pseudonana: ecology, evolution, and metabolism.</title>
        <authorList>
            <person name="Armbrust E.V."/>
            <person name="Berges J.A."/>
            <person name="Bowler C."/>
            <person name="Green B.R."/>
            <person name="Martinez D."/>
            <person name="Putnam N.H."/>
            <person name="Zhou S."/>
            <person name="Allen A.E."/>
            <person name="Apt K.E."/>
            <person name="Bechner M."/>
            <person name="Brzezinski M.A."/>
            <person name="Chaal B.K."/>
            <person name="Chiovitti A."/>
            <person name="Davis A.K."/>
            <person name="Demarest M.S."/>
            <person name="Detter J.C."/>
            <person name="Glavina T."/>
            <person name="Goodstein D."/>
            <person name="Hadi M.Z."/>
            <person name="Hellsten U."/>
            <person name="Hildebrand M."/>
            <person name="Jenkins B.D."/>
            <person name="Jurka J."/>
            <person name="Kapitonov V.V."/>
            <person name="Kroger N."/>
            <person name="Lau W.W."/>
            <person name="Lane T.W."/>
            <person name="Larimer F.W."/>
            <person name="Lippmeier J.C."/>
            <person name="Lucas S."/>
            <person name="Medina M."/>
            <person name="Montsant A."/>
            <person name="Obornik M."/>
            <person name="Parker M.S."/>
            <person name="Palenik B."/>
            <person name="Pazour G.J."/>
            <person name="Richardson P.M."/>
            <person name="Rynearson T.A."/>
            <person name="Saito M.A."/>
            <person name="Schwartz D.C."/>
            <person name="Thamatrakoln K."/>
            <person name="Valentin K."/>
            <person name="Vardi A."/>
            <person name="Wilkerson F.P."/>
            <person name="Rokhsar D.S."/>
        </authorList>
    </citation>
    <scope>NUCLEOTIDE SEQUENCE [LARGE SCALE GENOMIC DNA]</scope>
    <source>
        <strain evidence="2 3">CCMP1335</strain>
    </source>
</reference>
<name>B8C0K0_THAPS</name>
<dbReference type="KEGG" id="tps:THAPSDRAFT_4879"/>
<organism evidence="2 3">
    <name type="scientific">Thalassiosira pseudonana</name>
    <name type="common">Marine diatom</name>
    <name type="synonym">Cyclotella nana</name>
    <dbReference type="NCBI Taxonomy" id="35128"/>
    <lineage>
        <taxon>Eukaryota</taxon>
        <taxon>Sar</taxon>
        <taxon>Stramenopiles</taxon>
        <taxon>Ochrophyta</taxon>
        <taxon>Bacillariophyta</taxon>
        <taxon>Coscinodiscophyceae</taxon>
        <taxon>Thalassiosirophycidae</taxon>
        <taxon>Thalassiosirales</taxon>
        <taxon>Thalassiosiraceae</taxon>
        <taxon>Thalassiosira</taxon>
    </lineage>
</organism>
<proteinExistence type="predicted"/>
<evidence type="ECO:0000313" key="3">
    <source>
        <dbReference type="Proteomes" id="UP000001449"/>
    </source>
</evidence>
<dbReference type="InParanoid" id="B8C0K0"/>
<dbReference type="HOGENOM" id="CLU_1091886_0_0_1"/>
<dbReference type="AlphaFoldDB" id="B8C0K0"/>
<dbReference type="GeneID" id="7452239"/>
<dbReference type="Proteomes" id="UP000001449">
    <property type="component" value="Chromosome 4"/>
</dbReference>
<dbReference type="EMBL" id="CM000641">
    <property type="protein sequence ID" value="EED93077.1"/>
    <property type="molecule type" value="Genomic_DNA"/>
</dbReference>
<feature type="compositionally biased region" description="Low complexity" evidence="1">
    <location>
        <begin position="174"/>
        <end position="194"/>
    </location>
</feature>